<keyword evidence="4" id="KW-0808">Transferase</keyword>
<sequence>MQNRRATFALSAAWLLFWSMMVLTAVQDALRDGEHAVWKPILWESSSAVVATVLMVLQRRHTRRYDHLMAAPLRWAGVQLLWAPVYWLAFVPLAFGIRHAVYALAGQSYEHEAWPQVFLYEDIKITVFFGLFVLIQFGLLSYRALLEERLRAAQANTLLRQAQLQQLTQQMQPHFLFNALNTISSLMHTDVARADATLMQLADVLRATLDHSGQQQAPLATELRLLRGYAHLMSERFEDRVGITWDIDESLLGCQVPLMSMQPLLENVFKHTVEQRRQPTAIAISAQREGGHLLLRIADDSGRLAASSSGAARSGIGLRNLRERLKVLHGGAGSLQLLQLEPAGVCAEVRLPCAC</sequence>
<feature type="signal peptide" evidence="2">
    <location>
        <begin position="1"/>
        <end position="24"/>
    </location>
</feature>
<dbReference type="GO" id="GO:0016020">
    <property type="term" value="C:membrane"/>
    <property type="evidence" value="ECO:0007669"/>
    <property type="project" value="InterPro"/>
</dbReference>
<evidence type="ECO:0000259" key="3">
    <source>
        <dbReference type="Pfam" id="PF06580"/>
    </source>
</evidence>
<dbReference type="Pfam" id="PF06580">
    <property type="entry name" value="His_kinase"/>
    <property type="match status" value="1"/>
</dbReference>
<keyword evidence="1" id="KW-0472">Membrane</keyword>
<dbReference type="InterPro" id="IPR050640">
    <property type="entry name" value="Bact_2-comp_sensor_kinase"/>
</dbReference>
<comment type="caution">
    <text evidence="4">The sequence shown here is derived from an EMBL/GenBank/DDBJ whole genome shotgun (WGS) entry which is preliminary data.</text>
</comment>
<keyword evidence="4" id="KW-0418">Kinase</keyword>
<feature type="domain" description="Signal transduction histidine kinase internal region" evidence="3">
    <location>
        <begin position="162"/>
        <end position="241"/>
    </location>
</feature>
<evidence type="ECO:0000313" key="4">
    <source>
        <dbReference type="EMBL" id="MYN06262.1"/>
    </source>
</evidence>
<dbReference type="Proteomes" id="UP000450676">
    <property type="component" value="Unassembled WGS sequence"/>
</dbReference>
<dbReference type="PANTHER" id="PTHR34220:SF9">
    <property type="entry name" value="SIGNAL TRANSDUCTION HISTIDINE KINASE INTERNAL REGION DOMAIN-CONTAINING PROTEIN"/>
    <property type="match status" value="1"/>
</dbReference>
<dbReference type="PANTHER" id="PTHR34220">
    <property type="entry name" value="SENSOR HISTIDINE KINASE YPDA"/>
    <property type="match status" value="1"/>
</dbReference>
<dbReference type="AlphaFoldDB" id="A0A7X4H978"/>
<evidence type="ECO:0000256" key="1">
    <source>
        <dbReference type="SAM" id="Phobius"/>
    </source>
</evidence>
<dbReference type="RefSeq" id="WP_161070644.1">
    <property type="nucleotide sequence ID" value="NZ_CP086370.1"/>
</dbReference>
<dbReference type="Gene3D" id="3.30.565.10">
    <property type="entry name" value="Histidine kinase-like ATPase, C-terminal domain"/>
    <property type="match status" value="1"/>
</dbReference>
<evidence type="ECO:0000313" key="5">
    <source>
        <dbReference type="Proteomes" id="UP000450676"/>
    </source>
</evidence>
<dbReference type="SUPFAM" id="SSF55874">
    <property type="entry name" value="ATPase domain of HSP90 chaperone/DNA topoisomerase II/histidine kinase"/>
    <property type="match status" value="1"/>
</dbReference>
<keyword evidence="1" id="KW-0812">Transmembrane</keyword>
<name>A0A7X4H978_9BURK</name>
<keyword evidence="1" id="KW-1133">Transmembrane helix</keyword>
<accession>A0A7X4H978</accession>
<feature type="transmembrane region" description="Helical" evidence="1">
    <location>
        <begin position="125"/>
        <end position="145"/>
    </location>
</feature>
<feature type="chain" id="PRO_5030770185" evidence="2">
    <location>
        <begin position="25"/>
        <end position="355"/>
    </location>
</feature>
<evidence type="ECO:0000256" key="2">
    <source>
        <dbReference type="SAM" id="SignalP"/>
    </source>
</evidence>
<keyword evidence="5" id="KW-1185">Reference proteome</keyword>
<dbReference type="InterPro" id="IPR010559">
    <property type="entry name" value="Sig_transdc_His_kin_internal"/>
</dbReference>
<dbReference type="GO" id="GO:0000155">
    <property type="term" value="F:phosphorelay sensor kinase activity"/>
    <property type="evidence" value="ECO:0007669"/>
    <property type="project" value="InterPro"/>
</dbReference>
<protein>
    <submittedName>
        <fullName evidence="4">Sensor histidine kinase</fullName>
    </submittedName>
</protein>
<feature type="transmembrane region" description="Helical" evidence="1">
    <location>
        <begin position="41"/>
        <end position="59"/>
    </location>
</feature>
<reference evidence="4 5" key="1">
    <citation type="submission" date="2019-12" db="EMBL/GenBank/DDBJ databases">
        <title>Novel species isolated from a subtropical stream in China.</title>
        <authorList>
            <person name="Lu H."/>
        </authorList>
    </citation>
    <scope>NUCLEOTIDE SEQUENCE [LARGE SCALE GENOMIC DNA]</scope>
    <source>
        <strain evidence="4 5">FT127W</strain>
    </source>
</reference>
<feature type="transmembrane region" description="Helical" evidence="1">
    <location>
        <begin position="80"/>
        <end position="105"/>
    </location>
</feature>
<organism evidence="4 5">
    <name type="scientific">Pseudoduganella aquatica</name>
    <dbReference type="NCBI Taxonomy" id="2660641"/>
    <lineage>
        <taxon>Bacteria</taxon>
        <taxon>Pseudomonadati</taxon>
        <taxon>Pseudomonadota</taxon>
        <taxon>Betaproteobacteria</taxon>
        <taxon>Burkholderiales</taxon>
        <taxon>Oxalobacteraceae</taxon>
        <taxon>Telluria group</taxon>
        <taxon>Pseudoduganella</taxon>
    </lineage>
</organism>
<gene>
    <name evidence="4" type="ORF">GTP77_02810</name>
</gene>
<dbReference type="InterPro" id="IPR036890">
    <property type="entry name" value="HATPase_C_sf"/>
</dbReference>
<keyword evidence="2" id="KW-0732">Signal</keyword>
<proteinExistence type="predicted"/>
<dbReference type="EMBL" id="WWCU01000002">
    <property type="protein sequence ID" value="MYN06262.1"/>
    <property type="molecule type" value="Genomic_DNA"/>
</dbReference>